<feature type="transmembrane region" description="Helical" evidence="1">
    <location>
        <begin position="31"/>
        <end position="49"/>
    </location>
</feature>
<feature type="transmembrane region" description="Helical" evidence="1">
    <location>
        <begin position="138"/>
        <end position="163"/>
    </location>
</feature>
<evidence type="ECO:0000256" key="1">
    <source>
        <dbReference type="SAM" id="Phobius"/>
    </source>
</evidence>
<feature type="transmembrane region" description="Helical" evidence="1">
    <location>
        <begin position="61"/>
        <end position="83"/>
    </location>
</feature>
<evidence type="ECO:0000313" key="3">
    <source>
        <dbReference type="EMBL" id="EMD37316.1"/>
    </source>
</evidence>
<dbReference type="STRING" id="914234.M2RER2"/>
<dbReference type="AlphaFoldDB" id="M2RER2"/>
<accession>M2RER2</accession>
<feature type="domain" description="DUF6534" evidence="2">
    <location>
        <begin position="108"/>
        <end position="195"/>
    </location>
</feature>
<evidence type="ECO:0000259" key="2">
    <source>
        <dbReference type="Pfam" id="PF20152"/>
    </source>
</evidence>
<dbReference type="EMBL" id="KB445796">
    <property type="protein sequence ID" value="EMD37316.1"/>
    <property type="molecule type" value="Genomic_DNA"/>
</dbReference>
<dbReference type="PANTHER" id="PTHR40465:SF1">
    <property type="entry name" value="DUF6534 DOMAIN-CONTAINING PROTEIN"/>
    <property type="match status" value="1"/>
</dbReference>
<protein>
    <recommendedName>
        <fullName evidence="2">DUF6534 domain-containing protein</fullName>
    </recommendedName>
</protein>
<dbReference type="OrthoDB" id="3268841at2759"/>
<proteinExistence type="predicted"/>
<gene>
    <name evidence="3" type="ORF">CERSUDRAFT_83073</name>
</gene>
<keyword evidence="1" id="KW-1133">Transmembrane helix</keyword>
<name>M2RER2_CERS8</name>
<evidence type="ECO:0000313" key="4">
    <source>
        <dbReference type="Proteomes" id="UP000016930"/>
    </source>
</evidence>
<feature type="transmembrane region" description="Helical" evidence="1">
    <location>
        <begin position="169"/>
        <end position="191"/>
    </location>
</feature>
<dbReference type="PANTHER" id="PTHR40465">
    <property type="entry name" value="CHROMOSOME 1, WHOLE GENOME SHOTGUN SEQUENCE"/>
    <property type="match status" value="1"/>
</dbReference>
<dbReference type="Proteomes" id="UP000016930">
    <property type="component" value="Unassembled WGS sequence"/>
</dbReference>
<dbReference type="HOGENOM" id="CLU_046025_5_3_1"/>
<reference evidence="3 4" key="1">
    <citation type="journal article" date="2012" name="Proc. Natl. Acad. Sci. U.S.A.">
        <title>Comparative genomics of Ceriporiopsis subvermispora and Phanerochaete chrysosporium provide insight into selective ligninolysis.</title>
        <authorList>
            <person name="Fernandez-Fueyo E."/>
            <person name="Ruiz-Duenas F.J."/>
            <person name="Ferreira P."/>
            <person name="Floudas D."/>
            <person name="Hibbett D.S."/>
            <person name="Canessa P."/>
            <person name="Larrondo L.F."/>
            <person name="James T.Y."/>
            <person name="Seelenfreund D."/>
            <person name="Lobos S."/>
            <person name="Polanco R."/>
            <person name="Tello M."/>
            <person name="Honda Y."/>
            <person name="Watanabe T."/>
            <person name="Watanabe T."/>
            <person name="Ryu J.S."/>
            <person name="Kubicek C.P."/>
            <person name="Schmoll M."/>
            <person name="Gaskell J."/>
            <person name="Hammel K.E."/>
            <person name="St John F.J."/>
            <person name="Vanden Wymelenberg A."/>
            <person name="Sabat G."/>
            <person name="Splinter BonDurant S."/>
            <person name="Syed K."/>
            <person name="Yadav J.S."/>
            <person name="Doddapaneni H."/>
            <person name="Subramanian V."/>
            <person name="Lavin J.L."/>
            <person name="Oguiza J.A."/>
            <person name="Perez G."/>
            <person name="Pisabarro A.G."/>
            <person name="Ramirez L."/>
            <person name="Santoyo F."/>
            <person name="Master E."/>
            <person name="Coutinho P.M."/>
            <person name="Henrissat B."/>
            <person name="Lombard V."/>
            <person name="Magnuson J.K."/>
            <person name="Kuees U."/>
            <person name="Hori C."/>
            <person name="Igarashi K."/>
            <person name="Samejima M."/>
            <person name="Held B.W."/>
            <person name="Barry K.W."/>
            <person name="LaButti K.M."/>
            <person name="Lapidus A."/>
            <person name="Lindquist E.A."/>
            <person name="Lucas S.M."/>
            <person name="Riley R."/>
            <person name="Salamov A.A."/>
            <person name="Hoffmeister D."/>
            <person name="Schwenk D."/>
            <person name="Hadar Y."/>
            <person name="Yarden O."/>
            <person name="de Vries R.P."/>
            <person name="Wiebenga A."/>
            <person name="Stenlid J."/>
            <person name="Eastwood D."/>
            <person name="Grigoriev I.V."/>
            <person name="Berka R.M."/>
            <person name="Blanchette R.A."/>
            <person name="Kersten P."/>
            <person name="Martinez A.T."/>
            <person name="Vicuna R."/>
            <person name="Cullen D."/>
        </authorList>
    </citation>
    <scope>NUCLEOTIDE SEQUENCE [LARGE SCALE GENOMIC DNA]</scope>
    <source>
        <strain evidence="3 4">B</strain>
    </source>
</reference>
<feature type="transmembrane region" description="Helical" evidence="1">
    <location>
        <begin position="98"/>
        <end position="117"/>
    </location>
</feature>
<keyword evidence="4" id="KW-1185">Reference proteome</keyword>
<sequence>MHKVTLCMSLYELLVLDFGNALAIASPTWSFWTSLLISSTIEVIVRCLLSYRLYVLSKRWWIAVPIVFLSLCHYVAGLVYVIIEAQHTTIVTTKATDPLLFVAGACGCCTDISLAVSQTFILRRLRSGLEATNKIVQMIVFYSINTCIITCLVTIACVITYAISLDGQSLIWLALLHQLGTLLFNALLATYNARGELREAMYGNRDHITLPLATLSRSRGDTFGAEASNDNRPIRISVSTSPSAKVDSISSHAFVDSKSVPSISEDTFHT</sequence>
<dbReference type="InterPro" id="IPR045339">
    <property type="entry name" value="DUF6534"/>
</dbReference>
<keyword evidence="1" id="KW-0812">Transmembrane</keyword>
<keyword evidence="1" id="KW-0472">Membrane</keyword>
<organism evidence="3 4">
    <name type="scientific">Ceriporiopsis subvermispora (strain B)</name>
    <name type="common">White-rot fungus</name>
    <name type="synonym">Gelatoporia subvermispora</name>
    <dbReference type="NCBI Taxonomy" id="914234"/>
    <lineage>
        <taxon>Eukaryota</taxon>
        <taxon>Fungi</taxon>
        <taxon>Dikarya</taxon>
        <taxon>Basidiomycota</taxon>
        <taxon>Agaricomycotina</taxon>
        <taxon>Agaricomycetes</taxon>
        <taxon>Polyporales</taxon>
        <taxon>Gelatoporiaceae</taxon>
        <taxon>Gelatoporia</taxon>
    </lineage>
</organism>
<dbReference type="Pfam" id="PF20152">
    <property type="entry name" value="DUF6534"/>
    <property type="match status" value="1"/>
</dbReference>